<protein>
    <submittedName>
        <fullName evidence="2">GNAT family N-acetyltransferase</fullName>
    </submittedName>
</protein>
<dbReference type="RefSeq" id="WP_193735933.1">
    <property type="nucleotide sequence ID" value="NZ_CP063304.1"/>
</dbReference>
<keyword evidence="3" id="KW-1185">Reference proteome</keyword>
<dbReference type="Pfam" id="PF13302">
    <property type="entry name" value="Acetyltransf_3"/>
    <property type="match status" value="1"/>
</dbReference>
<dbReference type="InterPro" id="IPR016181">
    <property type="entry name" value="Acyl_CoA_acyltransferase"/>
</dbReference>
<organism evidence="2 3">
    <name type="scientific">Blautia liquoris</name>
    <dbReference type="NCBI Taxonomy" id="2779518"/>
    <lineage>
        <taxon>Bacteria</taxon>
        <taxon>Bacillati</taxon>
        <taxon>Bacillota</taxon>
        <taxon>Clostridia</taxon>
        <taxon>Lachnospirales</taxon>
        <taxon>Lachnospiraceae</taxon>
        <taxon>Blautia</taxon>
    </lineage>
</organism>
<dbReference type="SUPFAM" id="SSF55729">
    <property type="entry name" value="Acyl-CoA N-acyltransferases (Nat)"/>
    <property type="match status" value="1"/>
</dbReference>
<dbReference type="AlphaFoldDB" id="A0A7M2RH06"/>
<dbReference type="InterPro" id="IPR051531">
    <property type="entry name" value="N-acetyltransferase"/>
</dbReference>
<dbReference type="InterPro" id="IPR000182">
    <property type="entry name" value="GNAT_dom"/>
</dbReference>
<dbReference type="CDD" id="cd04301">
    <property type="entry name" value="NAT_SF"/>
    <property type="match status" value="1"/>
</dbReference>
<name>A0A7M2RH06_9FIRM</name>
<keyword evidence="2" id="KW-0808">Transferase</keyword>
<feature type="domain" description="N-acetyltransferase" evidence="1">
    <location>
        <begin position="14"/>
        <end position="189"/>
    </location>
</feature>
<accession>A0A7M2RH06</accession>
<reference evidence="2 3" key="1">
    <citation type="submission" date="2020-10" db="EMBL/GenBank/DDBJ databases">
        <title>Blautia liquoris sp.nov., isolated from the mud in a fermentation cellar used for the production of Chinese strong-flavoured liquor.</title>
        <authorList>
            <person name="Lu L."/>
        </authorList>
    </citation>
    <scope>NUCLEOTIDE SEQUENCE [LARGE SCALE GENOMIC DNA]</scope>
    <source>
        <strain evidence="2 3">LZLJ-3</strain>
    </source>
</reference>
<dbReference type="Proteomes" id="UP000593601">
    <property type="component" value="Chromosome"/>
</dbReference>
<dbReference type="GO" id="GO:0016747">
    <property type="term" value="F:acyltransferase activity, transferring groups other than amino-acyl groups"/>
    <property type="evidence" value="ECO:0007669"/>
    <property type="project" value="InterPro"/>
</dbReference>
<sequence length="195" mass="22487">MNHLGTKILETKRLILRPFKETDVEDMYDNWAGNDNVTRYLTWPAHASREVSKSVVDLWVSNNEDMRNYQWCIELKDNQQAIGSIGIVHMEEEIDSVEIGYCIGEEYWNRGITSEAFKEIIKFLFEEVACNRIFAQHDVHNPNSGKVMKKSGLLYEGTLLEAGKNNTGICDMAVYGITRNVYSMKKGEQRRQALE</sequence>
<dbReference type="PROSITE" id="PS51186">
    <property type="entry name" value="GNAT"/>
    <property type="match status" value="1"/>
</dbReference>
<dbReference type="PANTHER" id="PTHR43792">
    <property type="entry name" value="GNAT FAMILY, PUTATIVE (AFU_ORTHOLOGUE AFUA_3G00765)-RELATED-RELATED"/>
    <property type="match status" value="1"/>
</dbReference>
<gene>
    <name evidence="2" type="ORF">INP51_01120</name>
</gene>
<dbReference type="PANTHER" id="PTHR43792:SF1">
    <property type="entry name" value="N-ACETYLTRANSFERASE DOMAIN-CONTAINING PROTEIN"/>
    <property type="match status" value="1"/>
</dbReference>
<dbReference type="Gene3D" id="3.40.630.30">
    <property type="match status" value="1"/>
</dbReference>
<evidence type="ECO:0000313" key="2">
    <source>
        <dbReference type="EMBL" id="QOV19613.1"/>
    </source>
</evidence>
<proteinExistence type="predicted"/>
<evidence type="ECO:0000313" key="3">
    <source>
        <dbReference type="Proteomes" id="UP000593601"/>
    </source>
</evidence>
<evidence type="ECO:0000259" key="1">
    <source>
        <dbReference type="PROSITE" id="PS51186"/>
    </source>
</evidence>
<dbReference type="KEGG" id="bliq:INP51_01120"/>
<dbReference type="EMBL" id="CP063304">
    <property type="protein sequence ID" value="QOV19613.1"/>
    <property type="molecule type" value="Genomic_DNA"/>
</dbReference>